<dbReference type="STRING" id="1343740.M271_13905"/>
<name>A0A0A0N5L8_STRRN</name>
<comment type="caution">
    <text evidence="1">The sequence shown here is derived from an EMBL/GenBank/DDBJ whole genome shotgun (WGS) entry which is preliminary data.</text>
</comment>
<proteinExistence type="predicted"/>
<organism evidence="1 2">
    <name type="scientific">Streptomyces rapamycinicus (strain ATCC 29253 / DSM 41530 / NRRL 5491 / AYB-994)</name>
    <name type="common">Streptomyces hygroscopicus (strain ATCC 29253)</name>
    <dbReference type="NCBI Taxonomy" id="1343740"/>
    <lineage>
        <taxon>Bacteria</taxon>
        <taxon>Bacillati</taxon>
        <taxon>Actinomycetota</taxon>
        <taxon>Actinomycetes</taxon>
        <taxon>Kitasatosporales</taxon>
        <taxon>Streptomycetaceae</taxon>
        <taxon>Streptomyces</taxon>
        <taxon>Streptomyces violaceusniger group</taxon>
    </lineage>
</organism>
<dbReference type="EMBL" id="QYCY01000002">
    <property type="protein sequence ID" value="RLV73482.1"/>
    <property type="molecule type" value="Genomic_DNA"/>
</dbReference>
<evidence type="ECO:0000313" key="1">
    <source>
        <dbReference type="EMBL" id="RLV73482.1"/>
    </source>
</evidence>
<evidence type="ECO:0000313" key="2">
    <source>
        <dbReference type="Proteomes" id="UP000281594"/>
    </source>
</evidence>
<dbReference type="Proteomes" id="UP000281594">
    <property type="component" value="Unassembled WGS sequence"/>
</dbReference>
<gene>
    <name evidence="1" type="ORF">D3C57_129690</name>
</gene>
<accession>A0A0A0N5L8</accession>
<reference evidence="1 2" key="1">
    <citation type="journal article" date="2018" name="J. Biol. Chem.">
        <title>Discovery of the actinoplanic acid pathway in Streptomyces rapamycinicus reveals a genetically conserved synergism with rapamycin.</title>
        <authorList>
            <person name="Mrak P."/>
            <person name="Krastel P."/>
            <person name="Pivk Lukancic P."/>
            <person name="Tao J."/>
            <person name="Pistorius D."/>
            <person name="Moore C.M."/>
        </authorList>
    </citation>
    <scope>NUCLEOTIDE SEQUENCE [LARGE SCALE GENOMIC DNA]</scope>
    <source>
        <strain evidence="1 2">NRRL 5491</strain>
    </source>
</reference>
<sequence>MLPLDLGAGLVLAGADRPGSPLFAATPDRLNDCRRDARSHLRP</sequence>
<protein>
    <submittedName>
        <fullName evidence="1">Uncharacterized protein</fullName>
    </submittedName>
</protein>
<dbReference type="KEGG" id="src:M271_13905"/>
<dbReference type="AlphaFoldDB" id="A0A0A0N5L8"/>
<dbReference type="HOGENOM" id="CLU_3240362_0_0_11"/>